<evidence type="ECO:0000256" key="2">
    <source>
        <dbReference type="ARBA" id="ARBA00022676"/>
    </source>
</evidence>
<evidence type="ECO:0000256" key="12">
    <source>
        <dbReference type="ARBA" id="ARBA00041185"/>
    </source>
</evidence>
<proteinExistence type="inferred from homology"/>
<dbReference type="Proteomes" id="UP000036045">
    <property type="component" value="Unassembled WGS sequence"/>
</dbReference>
<dbReference type="AlphaFoldDB" id="A0A0J1IQD7"/>
<evidence type="ECO:0000256" key="8">
    <source>
        <dbReference type="ARBA" id="ARBA00023136"/>
    </source>
</evidence>
<evidence type="ECO:0000256" key="15">
    <source>
        <dbReference type="ARBA" id="ARBA00049902"/>
    </source>
</evidence>
<name>A0A0J1IQD7_NIACI</name>
<dbReference type="EMBL" id="LDPH01000001">
    <property type="protein sequence ID" value="KLV28176.1"/>
    <property type="molecule type" value="Genomic_DNA"/>
</dbReference>
<dbReference type="Pfam" id="PF01098">
    <property type="entry name" value="FTSW_RODA_SPOVE"/>
    <property type="match status" value="1"/>
</dbReference>
<evidence type="ECO:0000313" key="17">
    <source>
        <dbReference type="EMBL" id="KLV28176.1"/>
    </source>
</evidence>
<comment type="caution">
    <text evidence="17">The sequence shown here is derived from an EMBL/GenBank/DDBJ whole genome shotgun (WGS) entry which is preliminary data.</text>
</comment>
<evidence type="ECO:0000256" key="7">
    <source>
        <dbReference type="ARBA" id="ARBA00022989"/>
    </source>
</evidence>
<dbReference type="InterPro" id="IPR001182">
    <property type="entry name" value="FtsW/RodA"/>
</dbReference>
<dbReference type="InterPro" id="IPR018365">
    <property type="entry name" value="Cell_cycle_FtsW-rel_CS"/>
</dbReference>
<keyword evidence="6" id="KW-0573">Peptidoglycan synthesis</keyword>
<organism evidence="17 18">
    <name type="scientific">Niallia circulans</name>
    <name type="common">Bacillus circulans</name>
    <dbReference type="NCBI Taxonomy" id="1397"/>
    <lineage>
        <taxon>Bacteria</taxon>
        <taxon>Bacillati</taxon>
        <taxon>Bacillota</taxon>
        <taxon>Bacilli</taxon>
        <taxon>Bacillales</taxon>
        <taxon>Bacillaceae</taxon>
        <taxon>Niallia</taxon>
    </lineage>
</organism>
<reference evidence="17 18" key="1">
    <citation type="submission" date="2015-05" db="EMBL/GenBank/DDBJ databases">
        <title>Whole genome sequence and identification of bacterial endophytes from Costus igneus.</title>
        <authorList>
            <person name="Lee Y.P."/>
            <person name="Gan H.M."/>
            <person name="Eng W."/>
            <person name="Wheatley M.S."/>
            <person name="Caraballo A."/>
            <person name="Polter S."/>
            <person name="Savka M.A."/>
            <person name="Hudson A.O."/>
        </authorList>
    </citation>
    <scope>NUCLEOTIDE SEQUENCE [LARGE SCALE GENOMIC DNA]</scope>
    <source>
        <strain evidence="17 18">RIT379</strain>
    </source>
</reference>
<gene>
    <name evidence="17" type="ORF">ABW02_00040</name>
</gene>
<dbReference type="GO" id="GO:0051301">
    <property type="term" value="P:cell division"/>
    <property type="evidence" value="ECO:0007669"/>
    <property type="project" value="UniProtKB-KW"/>
</dbReference>
<evidence type="ECO:0000313" key="18">
    <source>
        <dbReference type="Proteomes" id="UP000036045"/>
    </source>
</evidence>
<dbReference type="GO" id="GO:0005886">
    <property type="term" value="C:plasma membrane"/>
    <property type="evidence" value="ECO:0007669"/>
    <property type="project" value="TreeGrafter"/>
</dbReference>
<dbReference type="PANTHER" id="PTHR30474">
    <property type="entry name" value="CELL CYCLE PROTEIN"/>
    <property type="match status" value="1"/>
</dbReference>
<keyword evidence="17" id="KW-0132">Cell division</keyword>
<comment type="function">
    <text evidence="16">Peptidoglycan polymerase that is essential for cell division.</text>
</comment>
<keyword evidence="2" id="KW-0328">Glycosyltransferase</keyword>
<evidence type="ECO:0000256" key="11">
    <source>
        <dbReference type="ARBA" id="ARBA00038053"/>
    </source>
</evidence>
<dbReference type="GO" id="GO:0008955">
    <property type="term" value="F:peptidoglycan glycosyltransferase activity"/>
    <property type="evidence" value="ECO:0007669"/>
    <property type="project" value="UniProtKB-EC"/>
</dbReference>
<evidence type="ECO:0000256" key="9">
    <source>
        <dbReference type="ARBA" id="ARBA00032370"/>
    </source>
</evidence>
<comment type="catalytic activity">
    <reaction evidence="15">
        <text>[GlcNAc-(1-&gt;4)-Mur2Ac(oyl-L-Ala-gamma-D-Glu-L-Lys-D-Ala-D-Ala)](n)-di-trans,octa-cis-undecaprenyl diphosphate + beta-D-GlcNAc-(1-&gt;4)-Mur2Ac(oyl-L-Ala-gamma-D-Glu-L-Lys-D-Ala-D-Ala)-di-trans,octa-cis-undecaprenyl diphosphate = [GlcNAc-(1-&gt;4)-Mur2Ac(oyl-L-Ala-gamma-D-Glu-L-Lys-D-Ala-D-Ala)](n+1)-di-trans,octa-cis-undecaprenyl diphosphate + di-trans,octa-cis-undecaprenyl diphosphate + H(+)</text>
        <dbReference type="Rhea" id="RHEA:23708"/>
        <dbReference type="Rhea" id="RHEA-COMP:9602"/>
        <dbReference type="Rhea" id="RHEA-COMP:9603"/>
        <dbReference type="ChEBI" id="CHEBI:15378"/>
        <dbReference type="ChEBI" id="CHEBI:58405"/>
        <dbReference type="ChEBI" id="CHEBI:60033"/>
        <dbReference type="ChEBI" id="CHEBI:78435"/>
        <dbReference type="EC" id="2.4.99.28"/>
    </reaction>
</comment>
<sequence length="412" mass="44870">MIKKILKSYDYTLIIAMVLLILFGLIMIYSASMVSAVQYYGEDSSDFFYKRQLKYIIIALIAFVIVAIFPYKALLSNKILVPMVFGSIIFLGGIFLFGSVFGNAQSWYKVGTASLQPAEFVKLAVIIYLSAIYSKKQAYINEFNRGVVPPLAYLVIVCALIILQPDFGTAAIIFMIGATVILCSGMNWKNLSKLVLIGLAFLLLLVLILQLAGKSIFTEKQMARIFVFLDSPFAEDVVQESGYHMSNSLIAIGSGGLKGLGLGQGVQKLGYLTDGHTDFIMAVIAEELGIFGVGFVVVGLSYIVLRGIYTGLKCKDPFGSLLAIGISSMIGIQAFINIGGVSGLIPLTGVPLPFISYGGSSLLQLSIGMGILVNVSMFVKYERVYKHKEENVAEIAVKKQPTSGFVRPNRHF</sequence>
<evidence type="ECO:0000256" key="6">
    <source>
        <dbReference type="ARBA" id="ARBA00022984"/>
    </source>
</evidence>
<dbReference type="PANTHER" id="PTHR30474:SF2">
    <property type="entry name" value="PEPTIDOGLYCAN GLYCOSYLTRANSFERASE FTSW-RELATED"/>
    <property type="match status" value="1"/>
</dbReference>
<keyword evidence="8" id="KW-0472">Membrane</keyword>
<dbReference type="PROSITE" id="PS00428">
    <property type="entry name" value="FTSW_RODA_SPOVE"/>
    <property type="match status" value="1"/>
</dbReference>
<evidence type="ECO:0000256" key="1">
    <source>
        <dbReference type="ARBA" id="ARBA00004141"/>
    </source>
</evidence>
<dbReference type="PATRIC" id="fig|1397.4.peg.9"/>
<keyword evidence="7" id="KW-1133">Transmembrane helix</keyword>
<dbReference type="OrthoDB" id="9768187at2"/>
<accession>A0A0J1IQD7</accession>
<keyword evidence="3" id="KW-0808">Transferase</keyword>
<dbReference type="GO" id="GO:0032153">
    <property type="term" value="C:cell division site"/>
    <property type="evidence" value="ECO:0007669"/>
    <property type="project" value="TreeGrafter"/>
</dbReference>
<evidence type="ECO:0000256" key="4">
    <source>
        <dbReference type="ARBA" id="ARBA00022692"/>
    </source>
</evidence>
<keyword evidence="4" id="KW-0812">Transmembrane</keyword>
<keyword evidence="17" id="KW-0131">Cell cycle</keyword>
<evidence type="ECO:0000256" key="3">
    <source>
        <dbReference type="ARBA" id="ARBA00022679"/>
    </source>
</evidence>
<evidence type="ECO:0000256" key="10">
    <source>
        <dbReference type="ARBA" id="ARBA00033270"/>
    </source>
</evidence>
<keyword evidence="18" id="KW-1185">Reference proteome</keyword>
<dbReference type="GO" id="GO:0015648">
    <property type="term" value="F:lipid-linked peptidoglycan transporter activity"/>
    <property type="evidence" value="ECO:0007669"/>
    <property type="project" value="TreeGrafter"/>
</dbReference>
<evidence type="ECO:0000256" key="14">
    <source>
        <dbReference type="ARBA" id="ARBA00044770"/>
    </source>
</evidence>
<evidence type="ECO:0000256" key="16">
    <source>
        <dbReference type="ARBA" id="ARBA00049966"/>
    </source>
</evidence>
<dbReference type="GO" id="GO:0008360">
    <property type="term" value="P:regulation of cell shape"/>
    <property type="evidence" value="ECO:0007669"/>
    <property type="project" value="UniProtKB-KW"/>
</dbReference>
<keyword evidence="5" id="KW-0133">Cell shape</keyword>
<dbReference type="GO" id="GO:0009252">
    <property type="term" value="P:peptidoglycan biosynthetic process"/>
    <property type="evidence" value="ECO:0007669"/>
    <property type="project" value="UniProtKB-KW"/>
</dbReference>
<comment type="similarity">
    <text evidence="11">Belongs to the SEDS family. FtsW subfamily.</text>
</comment>
<dbReference type="GeneID" id="56349011"/>
<protein>
    <recommendedName>
        <fullName evidence="12">Probable peptidoglycan glycosyltransferase FtsW</fullName>
        <ecNumber evidence="14">2.4.99.28</ecNumber>
    </recommendedName>
    <alternativeName>
        <fullName evidence="13">Cell division protein FtsW</fullName>
    </alternativeName>
    <alternativeName>
        <fullName evidence="10">Cell wall polymerase</fullName>
    </alternativeName>
    <alternativeName>
        <fullName evidence="9">Peptidoglycan polymerase</fullName>
    </alternativeName>
</protein>
<dbReference type="RefSeq" id="WP_047939882.1">
    <property type="nucleotide sequence ID" value="NZ_CP053989.1"/>
</dbReference>
<dbReference type="EC" id="2.4.99.28" evidence="14"/>
<evidence type="ECO:0000256" key="13">
    <source>
        <dbReference type="ARBA" id="ARBA00041418"/>
    </source>
</evidence>
<comment type="subcellular location">
    <subcellularLocation>
        <location evidence="1">Membrane</location>
        <topology evidence="1">Multi-pass membrane protein</topology>
    </subcellularLocation>
</comment>
<evidence type="ECO:0000256" key="5">
    <source>
        <dbReference type="ARBA" id="ARBA00022960"/>
    </source>
</evidence>